<dbReference type="KEGG" id="atq:GH723_07395"/>
<dbReference type="EMBL" id="CP045851">
    <property type="protein sequence ID" value="QGG94947.1"/>
    <property type="molecule type" value="Genomic_DNA"/>
</dbReference>
<dbReference type="AlphaFoldDB" id="A0A5Q2RLJ7"/>
<accession>A0A5Q2RLJ7</accession>
<sequence length="106" mass="11925">MRRLTEEELAQLCQLARKGREGPRKAVQALWDLILLEAHGPAAVDDPSTIEPFWVQDYSIPAGQAETLGNAMVQKRRLPERDVSGIAMMWWNYCPSEYDDEAPAGP</sequence>
<evidence type="ECO:0000313" key="1">
    <source>
        <dbReference type="EMBL" id="QGG94947.1"/>
    </source>
</evidence>
<dbReference type="RefSeq" id="WP_153759055.1">
    <property type="nucleotide sequence ID" value="NZ_CP045851.1"/>
</dbReference>
<gene>
    <name evidence="1" type="ORF">GH723_07395</name>
</gene>
<keyword evidence="2" id="KW-1185">Reference proteome</keyword>
<proteinExistence type="predicted"/>
<protein>
    <submittedName>
        <fullName evidence="1">Uncharacterized protein</fullName>
    </submittedName>
</protein>
<name>A0A5Q2RLJ7_9ACTN</name>
<reference evidence="1 2" key="1">
    <citation type="submission" date="2019-11" db="EMBL/GenBank/DDBJ databases">
        <authorList>
            <person name="He Y."/>
        </authorList>
    </citation>
    <scope>NUCLEOTIDE SEQUENCE [LARGE SCALE GENOMIC DNA]</scope>
    <source>
        <strain evidence="1 2">SCSIO 58843</strain>
    </source>
</reference>
<evidence type="ECO:0000313" key="2">
    <source>
        <dbReference type="Proteomes" id="UP000334019"/>
    </source>
</evidence>
<organism evidence="1 2">
    <name type="scientific">Actinomarinicola tropica</name>
    <dbReference type="NCBI Taxonomy" id="2789776"/>
    <lineage>
        <taxon>Bacteria</taxon>
        <taxon>Bacillati</taxon>
        <taxon>Actinomycetota</taxon>
        <taxon>Acidimicrobiia</taxon>
        <taxon>Acidimicrobiales</taxon>
        <taxon>Iamiaceae</taxon>
        <taxon>Actinomarinicola</taxon>
    </lineage>
</organism>
<dbReference type="Proteomes" id="UP000334019">
    <property type="component" value="Chromosome"/>
</dbReference>